<evidence type="ECO:0000313" key="4">
    <source>
        <dbReference type="Proteomes" id="UP000094067"/>
    </source>
</evidence>
<dbReference type="RefSeq" id="WP_069152590.1">
    <property type="nucleotide sequence ID" value="NZ_BAABXS010000001.1"/>
</dbReference>
<feature type="transmembrane region" description="Helical" evidence="1">
    <location>
        <begin position="214"/>
        <end position="234"/>
    </location>
</feature>
<name>A0A1E3AF06_9FIRM</name>
<dbReference type="Proteomes" id="UP000094067">
    <property type="component" value="Unassembled WGS sequence"/>
</dbReference>
<evidence type="ECO:0000256" key="1">
    <source>
        <dbReference type="SAM" id="Phobius"/>
    </source>
</evidence>
<keyword evidence="1" id="KW-0812">Transmembrane</keyword>
<dbReference type="EMBL" id="MCGH01000002">
    <property type="protein sequence ID" value="ODM06766.1"/>
    <property type="molecule type" value="Genomic_DNA"/>
</dbReference>
<organism evidence="2 4">
    <name type="scientific">Eisenbergiella tayi</name>
    <dbReference type="NCBI Taxonomy" id="1432052"/>
    <lineage>
        <taxon>Bacteria</taxon>
        <taxon>Bacillati</taxon>
        <taxon>Bacillota</taxon>
        <taxon>Clostridia</taxon>
        <taxon>Lachnospirales</taxon>
        <taxon>Lachnospiraceae</taxon>
        <taxon>Eisenbergiella</taxon>
    </lineage>
</organism>
<evidence type="ECO:0008006" key="6">
    <source>
        <dbReference type="Google" id="ProtNLM"/>
    </source>
</evidence>
<feature type="transmembrane region" description="Helical" evidence="1">
    <location>
        <begin position="85"/>
        <end position="109"/>
    </location>
</feature>
<evidence type="ECO:0000313" key="2">
    <source>
        <dbReference type="EMBL" id="ODM06766.1"/>
    </source>
</evidence>
<dbReference type="GeneID" id="93301959"/>
<evidence type="ECO:0000313" key="3">
    <source>
        <dbReference type="EMBL" id="ODM09627.1"/>
    </source>
</evidence>
<keyword evidence="1" id="KW-0472">Membrane</keyword>
<feature type="transmembrane region" description="Helical" evidence="1">
    <location>
        <begin position="20"/>
        <end position="38"/>
    </location>
</feature>
<reference evidence="4 5" key="1">
    <citation type="submission" date="2016-07" db="EMBL/GenBank/DDBJ databases">
        <title>Characterization of isolates of Eisenbergiella tayi derived from blood cultures, using whole genome sequencing.</title>
        <authorList>
            <person name="Burdz T."/>
            <person name="Wiebe D."/>
            <person name="Huynh C."/>
            <person name="Bernard K."/>
        </authorList>
    </citation>
    <scope>NUCLEOTIDE SEQUENCE [LARGE SCALE GENOMIC DNA]</scope>
    <source>
        <strain evidence="2 4">NML 110608</strain>
        <strain evidence="3 5">NML 120489</strain>
    </source>
</reference>
<feature type="transmembrane region" description="Helical" evidence="1">
    <location>
        <begin position="44"/>
        <end position="64"/>
    </location>
</feature>
<accession>A0A1E3AF06</accession>
<dbReference type="AlphaFoldDB" id="A0A1E3AF06"/>
<comment type="caution">
    <text evidence="2">The sequence shown here is derived from an EMBL/GenBank/DDBJ whole genome shotgun (WGS) entry which is preliminary data.</text>
</comment>
<feature type="transmembrane region" description="Helical" evidence="1">
    <location>
        <begin position="129"/>
        <end position="149"/>
    </location>
</feature>
<feature type="transmembrane region" description="Helical" evidence="1">
    <location>
        <begin position="161"/>
        <end position="178"/>
    </location>
</feature>
<dbReference type="Proteomes" id="UP000095003">
    <property type="component" value="Unassembled WGS sequence"/>
</dbReference>
<keyword evidence="1" id="KW-1133">Transmembrane helix</keyword>
<sequence length="241" mass="27663">MLKELFRFERDKYFHSSRMILPLILLFFYLGFAYSMAPQYVLDSFSICSLVVFLLMLSVGIMYDDINYPMIDQTIFIKTEKKEQIFGARCVLIAYISFGASAACVVYPVLVDLAGRGNLFMRPLRPEDLISAFFLFWLIGICGGVTGLFANSRLFKKREAALLLGALLGLVIILKGPIGEEFPPTRLLTWILPPVYDLSVNYCKEDYFSLSANGIYFLWLAGYTGIEIFLYIWLMKRKKFE</sequence>
<evidence type="ECO:0000313" key="5">
    <source>
        <dbReference type="Proteomes" id="UP000095003"/>
    </source>
</evidence>
<proteinExistence type="predicted"/>
<dbReference type="EMBL" id="MCGI01000004">
    <property type="protein sequence ID" value="ODM09627.1"/>
    <property type="molecule type" value="Genomic_DNA"/>
</dbReference>
<gene>
    <name evidence="3" type="ORF">BEH84_03994</name>
    <name evidence="2" type="ORF">BEI61_02656</name>
</gene>
<protein>
    <recommendedName>
        <fullName evidence="6">ABC-2 family transporter protein</fullName>
    </recommendedName>
</protein>